<dbReference type="Proteomes" id="UP000500882">
    <property type="component" value="Chromosome"/>
</dbReference>
<evidence type="ECO:0000256" key="2">
    <source>
        <dbReference type="ARBA" id="ARBA00007248"/>
    </source>
</evidence>
<name>A0A679H4N4_BACT4</name>
<dbReference type="InterPro" id="IPR014941">
    <property type="entry name" value="FimB/Mfa2/Mfa3"/>
</dbReference>
<keyword evidence="5" id="KW-0564">Palmitate</keyword>
<comment type="similarity">
    <text evidence="2">Belongs to the bacteroidetes fimbrillin superfamily. FimB/Mfa2 family.</text>
</comment>
<evidence type="ECO:0000313" key="9">
    <source>
        <dbReference type="Proteomes" id="UP000500882"/>
    </source>
</evidence>
<dbReference type="EMBL" id="AP022660">
    <property type="protein sequence ID" value="BCA48771.1"/>
    <property type="molecule type" value="Genomic_DNA"/>
</dbReference>
<accession>A0A679H4N4</accession>
<evidence type="ECO:0000256" key="5">
    <source>
        <dbReference type="ARBA" id="ARBA00023139"/>
    </source>
</evidence>
<evidence type="ECO:0000256" key="6">
    <source>
        <dbReference type="ARBA" id="ARBA00023237"/>
    </source>
</evidence>
<comment type="subcellular location">
    <subcellularLocation>
        <location evidence="1">Cell outer membrane</location>
    </subcellularLocation>
</comment>
<dbReference type="GO" id="GO:0009279">
    <property type="term" value="C:cell outer membrane"/>
    <property type="evidence" value="ECO:0007669"/>
    <property type="project" value="UniProtKB-SubCell"/>
</dbReference>
<proteinExistence type="inferred from homology"/>
<evidence type="ECO:0008006" key="10">
    <source>
        <dbReference type="Google" id="ProtNLM"/>
    </source>
</evidence>
<keyword evidence="6" id="KW-0998">Cell outer membrane</keyword>
<gene>
    <name evidence="8" type="ORF">BatF92_07130</name>
</gene>
<dbReference type="Gene3D" id="2.60.40.2100">
    <property type="match status" value="1"/>
</dbReference>
<keyword evidence="3" id="KW-0732">Signal</keyword>
<dbReference type="Pfam" id="PF08842">
    <property type="entry name" value="Mfa2"/>
    <property type="match status" value="1"/>
</dbReference>
<organism evidence="8 9">
    <name type="scientific">Bacteroides thetaiotaomicron</name>
    <dbReference type="NCBI Taxonomy" id="818"/>
    <lineage>
        <taxon>Bacteria</taxon>
        <taxon>Pseudomonadati</taxon>
        <taxon>Bacteroidota</taxon>
        <taxon>Bacteroidia</taxon>
        <taxon>Bacteroidales</taxon>
        <taxon>Bacteroidaceae</taxon>
        <taxon>Bacteroides</taxon>
    </lineage>
</organism>
<evidence type="ECO:0000313" key="8">
    <source>
        <dbReference type="EMBL" id="BCA48771.1"/>
    </source>
</evidence>
<dbReference type="RefSeq" id="WP_022470688.1">
    <property type="nucleotide sequence ID" value="NZ_AP022660.1"/>
</dbReference>
<evidence type="ECO:0000256" key="4">
    <source>
        <dbReference type="ARBA" id="ARBA00023136"/>
    </source>
</evidence>
<protein>
    <recommendedName>
        <fullName evidence="10">FimB/Mfa2 family fimbrial subunit</fullName>
    </recommendedName>
</protein>
<reference evidence="8 9" key="1">
    <citation type="submission" date="2020-02" db="EMBL/GenBank/DDBJ databases">
        <title>Whole-genome sequencing and comparative analysis of the genomes of Bacteroides thetaiotaomicron and Escherichia coli isolated from a healthy resident in Vietnam.</title>
        <authorList>
            <person name="Mohsin M."/>
            <person name="Tanaka K."/>
            <person name="Kawahara R."/>
            <person name="Kondo S."/>
            <person name="Noguchi H."/>
            <person name="Motooka D."/>
            <person name="Nakamura S."/>
            <person name="Khong D.T."/>
            <person name="Nguyen T.N."/>
            <person name="Tran H.T."/>
            <person name="Yamamoto Y."/>
        </authorList>
    </citation>
    <scope>NUCLEOTIDE SEQUENCE [LARGE SCALE GENOMIC DNA]</scope>
    <source>
        <strain evidence="8 9">F9-2</strain>
    </source>
</reference>
<sequence length="349" mass="39847">MKQIFTSIQKEANKILLITILAGTMAACDSVLNYDDGDCSIEYCVKFTYDYNMDGKDYFARDVKTVTLYAFDDNGNLAYQKVEEGEILADGSYAMKLDIDDQQYHLIAWAGLDDQSFAYPLLTPGVSKLSDLTVKTLRRAATRAEGEEGMYVVENALSPLWHGEIKKSTFTRSNGRERYTTVPLVKNTNTIHVNVVQNTGTRAISKNTLNYAIYDDNGYMNYDNTLLEDNLLTYLPYEIEEGNITTKSYPTANPGVTADLSVARLLTTQTPKLSIKNSITGEEFLAKGDMIYYIKQVWEEHYKDQMDFQEYLDREDEFYLTFFVDETLTLLTTVIEINGWIVRLNKIEF</sequence>
<evidence type="ECO:0000256" key="1">
    <source>
        <dbReference type="ARBA" id="ARBA00004442"/>
    </source>
</evidence>
<dbReference type="Gene3D" id="2.60.40.2090">
    <property type="match status" value="1"/>
</dbReference>
<evidence type="ECO:0000256" key="7">
    <source>
        <dbReference type="ARBA" id="ARBA00023288"/>
    </source>
</evidence>
<keyword evidence="7" id="KW-0449">Lipoprotein</keyword>
<keyword evidence="4" id="KW-0472">Membrane</keyword>
<evidence type="ECO:0000256" key="3">
    <source>
        <dbReference type="ARBA" id="ARBA00022729"/>
    </source>
</evidence>
<dbReference type="AlphaFoldDB" id="A0A679H4N4"/>
<dbReference type="PROSITE" id="PS51257">
    <property type="entry name" value="PROKAR_LIPOPROTEIN"/>
    <property type="match status" value="1"/>
</dbReference>